<keyword evidence="2" id="KW-1185">Reference proteome</keyword>
<dbReference type="AlphaFoldDB" id="E5ADZ2"/>
<evidence type="ECO:0000313" key="1">
    <source>
        <dbReference type="EMBL" id="CBY01431.1"/>
    </source>
</evidence>
<organism evidence="1 2">
    <name type="scientific">Leptosphaeria maculans (strain JN3 / isolate v23.1.3 / race Av1-4-5-6-7-8)</name>
    <name type="common">Blackleg fungus</name>
    <name type="synonym">Phoma lingam</name>
    <dbReference type="NCBI Taxonomy" id="985895"/>
    <lineage>
        <taxon>Eukaryota</taxon>
        <taxon>Fungi</taxon>
        <taxon>Dikarya</taxon>
        <taxon>Ascomycota</taxon>
        <taxon>Pezizomycotina</taxon>
        <taxon>Dothideomycetes</taxon>
        <taxon>Pleosporomycetidae</taxon>
        <taxon>Pleosporales</taxon>
        <taxon>Pleosporineae</taxon>
        <taxon>Leptosphaeriaceae</taxon>
        <taxon>Plenodomus</taxon>
        <taxon>Plenodomus lingam/Leptosphaeria maculans species complex</taxon>
    </lineage>
</organism>
<evidence type="ECO:0000313" key="2">
    <source>
        <dbReference type="Proteomes" id="UP000002668"/>
    </source>
</evidence>
<reference evidence="2" key="1">
    <citation type="journal article" date="2011" name="Nat. Commun.">
        <title>Effector diversification within compartments of the Leptosphaeria maculans genome affected by Repeat-Induced Point mutations.</title>
        <authorList>
            <person name="Rouxel T."/>
            <person name="Grandaubert J."/>
            <person name="Hane J.K."/>
            <person name="Hoede C."/>
            <person name="van de Wouw A.P."/>
            <person name="Couloux A."/>
            <person name="Dominguez V."/>
            <person name="Anthouard V."/>
            <person name="Bally P."/>
            <person name="Bourras S."/>
            <person name="Cozijnsen A.J."/>
            <person name="Ciuffetti L.M."/>
            <person name="Degrave A."/>
            <person name="Dilmaghani A."/>
            <person name="Duret L."/>
            <person name="Fudal I."/>
            <person name="Goodwin S.B."/>
            <person name="Gout L."/>
            <person name="Glaser N."/>
            <person name="Linglin J."/>
            <person name="Kema G.H.J."/>
            <person name="Lapalu N."/>
            <person name="Lawrence C.B."/>
            <person name="May K."/>
            <person name="Meyer M."/>
            <person name="Ollivier B."/>
            <person name="Poulain J."/>
            <person name="Schoch C.L."/>
            <person name="Simon A."/>
            <person name="Spatafora J.W."/>
            <person name="Stachowiak A."/>
            <person name="Turgeon B.G."/>
            <person name="Tyler B.M."/>
            <person name="Vincent D."/>
            <person name="Weissenbach J."/>
            <person name="Amselem J."/>
            <person name="Quesneville H."/>
            <person name="Oliver R.P."/>
            <person name="Wincker P."/>
            <person name="Balesdent M.-H."/>
            <person name="Howlett B.J."/>
        </authorList>
    </citation>
    <scope>NUCLEOTIDE SEQUENCE [LARGE SCALE GENOMIC DNA]</scope>
    <source>
        <strain evidence="2">JN3 / isolate v23.1.3 / race Av1-4-5-6-7-8</strain>
    </source>
</reference>
<gene>
    <name evidence="1" type="ORF">LEMA_uP002180.1</name>
</gene>
<protein>
    <submittedName>
        <fullName evidence="1">Predicted protein</fullName>
    </submittedName>
</protein>
<dbReference type="InParanoid" id="E5ADZ2"/>
<dbReference type="Proteomes" id="UP000002668">
    <property type="component" value="Genome"/>
</dbReference>
<accession>E5ADZ2</accession>
<name>E5ADZ2_LEPMJ</name>
<dbReference type="EMBL" id="FP929139">
    <property type="protein sequence ID" value="CBY01431.1"/>
    <property type="molecule type" value="Genomic_DNA"/>
</dbReference>
<sequence>MADYMLSSRHGCHITWSTVSSLVPSLNAAIPSQDNVNNGAIAVTNAEPVDFAKQAGADVR</sequence>
<proteinExistence type="predicted"/>
<dbReference type="HOGENOM" id="CLU_2942212_0_0_1"/>
<dbReference type="VEuPathDB" id="FungiDB:LEMA_uP002180.1"/>